<dbReference type="GO" id="GO:0055085">
    <property type="term" value="P:transmembrane transport"/>
    <property type="evidence" value="ECO:0007669"/>
    <property type="project" value="InterPro"/>
</dbReference>
<evidence type="ECO:0000256" key="2">
    <source>
        <dbReference type="ARBA" id="ARBA00022448"/>
    </source>
</evidence>
<feature type="transmembrane region" description="Helical" evidence="6">
    <location>
        <begin position="106"/>
        <end position="131"/>
    </location>
</feature>
<keyword evidence="2" id="KW-0813">Transport</keyword>
<dbReference type="Pfam" id="PF03600">
    <property type="entry name" value="CitMHS"/>
    <property type="match status" value="1"/>
</dbReference>
<evidence type="ECO:0000256" key="3">
    <source>
        <dbReference type="ARBA" id="ARBA00022692"/>
    </source>
</evidence>
<dbReference type="GO" id="GO:0016020">
    <property type="term" value="C:membrane"/>
    <property type="evidence" value="ECO:0007669"/>
    <property type="project" value="UniProtKB-SubCell"/>
</dbReference>
<keyword evidence="3 6" id="KW-0812">Transmembrane</keyword>
<keyword evidence="5 6" id="KW-0472">Membrane</keyword>
<feature type="transmembrane region" description="Helical" evidence="6">
    <location>
        <begin position="167"/>
        <end position="186"/>
    </location>
</feature>
<feature type="domain" description="Citrate transporter-like" evidence="7">
    <location>
        <begin position="11"/>
        <end position="314"/>
    </location>
</feature>
<dbReference type="EMBL" id="CP064936">
    <property type="protein sequence ID" value="QQA01203.1"/>
    <property type="molecule type" value="Genomic_DNA"/>
</dbReference>
<evidence type="ECO:0000259" key="7">
    <source>
        <dbReference type="Pfam" id="PF03600"/>
    </source>
</evidence>
<feature type="transmembrane region" description="Helical" evidence="6">
    <location>
        <begin position="351"/>
        <end position="374"/>
    </location>
</feature>
<feature type="transmembrane region" description="Helical" evidence="6">
    <location>
        <begin position="253"/>
        <end position="270"/>
    </location>
</feature>
<comment type="subcellular location">
    <subcellularLocation>
        <location evidence="1">Membrane</location>
        <topology evidence="1">Multi-pass membrane protein</topology>
    </subcellularLocation>
</comment>
<evidence type="ECO:0000256" key="1">
    <source>
        <dbReference type="ARBA" id="ARBA00004141"/>
    </source>
</evidence>
<gene>
    <name evidence="8" type="ORF">IWA51_00855</name>
</gene>
<feature type="transmembrane region" description="Helical" evidence="6">
    <location>
        <begin position="290"/>
        <end position="310"/>
    </location>
</feature>
<feature type="transmembrane region" description="Helical" evidence="6">
    <location>
        <begin position="210"/>
        <end position="241"/>
    </location>
</feature>
<dbReference type="PANTHER" id="PTHR43568">
    <property type="entry name" value="P PROTEIN"/>
    <property type="match status" value="1"/>
</dbReference>
<name>A0A7T3RDU0_9SPIR</name>
<dbReference type="InterPro" id="IPR051475">
    <property type="entry name" value="Diverse_Ion_Transporter"/>
</dbReference>
<feature type="transmembrane region" description="Helical" evidence="6">
    <location>
        <begin position="83"/>
        <end position="100"/>
    </location>
</feature>
<keyword evidence="9" id="KW-1185">Reference proteome</keyword>
<dbReference type="Proteomes" id="UP000595224">
    <property type="component" value="Chromosome"/>
</dbReference>
<protein>
    <submittedName>
        <fullName evidence="8">Anion permease</fullName>
    </submittedName>
</protein>
<feature type="transmembrane region" description="Helical" evidence="6">
    <location>
        <begin position="40"/>
        <end position="62"/>
    </location>
</feature>
<evidence type="ECO:0000256" key="4">
    <source>
        <dbReference type="ARBA" id="ARBA00022989"/>
    </source>
</evidence>
<dbReference type="AlphaFoldDB" id="A0A7T3RDU0"/>
<reference evidence="8 9" key="1">
    <citation type="submission" date="2020-11" db="EMBL/GenBank/DDBJ databases">
        <title>Treponema Peruensis nv. sp., first commensal Treponema isolated from human feces.</title>
        <authorList>
            <person name="Belkhou C."/>
            <person name="Raes J."/>
        </authorList>
    </citation>
    <scope>NUCLEOTIDE SEQUENCE [LARGE SCALE GENOMIC DNA]</scope>
    <source>
        <strain evidence="8 9">RCC2812</strain>
    </source>
</reference>
<organism evidence="8 9">
    <name type="scientific">Treponema peruense</name>
    <dbReference type="NCBI Taxonomy" id="2787628"/>
    <lineage>
        <taxon>Bacteria</taxon>
        <taxon>Pseudomonadati</taxon>
        <taxon>Spirochaetota</taxon>
        <taxon>Spirochaetia</taxon>
        <taxon>Spirochaetales</taxon>
        <taxon>Treponemataceae</taxon>
        <taxon>Treponema</taxon>
    </lineage>
</organism>
<feature type="transmembrane region" description="Helical" evidence="6">
    <location>
        <begin position="12"/>
        <end position="34"/>
    </location>
</feature>
<evidence type="ECO:0000256" key="6">
    <source>
        <dbReference type="SAM" id="Phobius"/>
    </source>
</evidence>
<sequence>MSAGKIFHKTFIWCKKEIIFCITFLFALVSMFFVKPDAKYISYIDFGTLLTLFSLMAVVSGWRRTGLFDALGKTVCRKVHSQRGLCLTLVMLCFFTSMIITNDVALLTFVPFAIVLLSGTSGFLLLYTVVLQTLAANLGSMITPIGNPQNIFLFSKMPLGTVQFMKILFPYTSLSFVLLIFSTLIIKNEKTQIEQQEAKAESTSCTGKNILYTALFILCLLSVADVVPKWVAAVLVALCVLVSDRKIFCNIDFMLLLTFTAFFIFTGNIARLESVNTFLKRITGGNEFTAGLAFSQLISNVPATLLLHPFAQNTKELLLGVDIGGLGTPVASLASLISLKLYTQEKGGTGKFLAVFTLMNIIFLAALCAMKAILKD</sequence>
<evidence type="ECO:0000313" key="8">
    <source>
        <dbReference type="EMBL" id="QQA01203.1"/>
    </source>
</evidence>
<feature type="transmembrane region" description="Helical" evidence="6">
    <location>
        <begin position="317"/>
        <end position="339"/>
    </location>
</feature>
<dbReference type="RefSeq" id="WP_198442794.1">
    <property type="nucleotide sequence ID" value="NZ_CP064936.1"/>
</dbReference>
<evidence type="ECO:0000256" key="5">
    <source>
        <dbReference type="ARBA" id="ARBA00023136"/>
    </source>
</evidence>
<accession>A0A7T3RDU0</accession>
<dbReference type="PANTHER" id="PTHR43568:SF1">
    <property type="entry name" value="P PROTEIN"/>
    <property type="match status" value="1"/>
</dbReference>
<proteinExistence type="predicted"/>
<dbReference type="KEGG" id="tper:IWA51_00855"/>
<keyword evidence="4 6" id="KW-1133">Transmembrane helix</keyword>
<dbReference type="InterPro" id="IPR004680">
    <property type="entry name" value="Cit_transptr-like_dom"/>
</dbReference>
<evidence type="ECO:0000313" key="9">
    <source>
        <dbReference type="Proteomes" id="UP000595224"/>
    </source>
</evidence>